<dbReference type="PROSITE" id="PS50181">
    <property type="entry name" value="FBOX"/>
    <property type="match status" value="1"/>
</dbReference>
<gene>
    <name evidence="2" type="ORF">CVT24_008560</name>
</gene>
<accession>A0A409VDP6</accession>
<reference evidence="2 3" key="1">
    <citation type="journal article" date="2018" name="Evol. Lett.">
        <title>Horizontal gene cluster transfer increased hallucinogenic mushroom diversity.</title>
        <authorList>
            <person name="Reynolds H.T."/>
            <person name="Vijayakumar V."/>
            <person name="Gluck-Thaler E."/>
            <person name="Korotkin H.B."/>
            <person name="Matheny P.B."/>
            <person name="Slot J.C."/>
        </authorList>
    </citation>
    <scope>NUCLEOTIDE SEQUENCE [LARGE SCALE GENOMIC DNA]</scope>
    <source>
        <strain evidence="2 3">2629</strain>
    </source>
</reference>
<dbReference type="SMART" id="SM00256">
    <property type="entry name" value="FBOX"/>
    <property type="match status" value="1"/>
</dbReference>
<dbReference type="AlphaFoldDB" id="A0A409VDP6"/>
<comment type="caution">
    <text evidence="2">The sequence shown here is derived from an EMBL/GenBank/DDBJ whole genome shotgun (WGS) entry which is preliminary data.</text>
</comment>
<organism evidence="2 3">
    <name type="scientific">Panaeolus cyanescens</name>
    <dbReference type="NCBI Taxonomy" id="181874"/>
    <lineage>
        <taxon>Eukaryota</taxon>
        <taxon>Fungi</taxon>
        <taxon>Dikarya</taxon>
        <taxon>Basidiomycota</taxon>
        <taxon>Agaricomycotina</taxon>
        <taxon>Agaricomycetes</taxon>
        <taxon>Agaricomycetidae</taxon>
        <taxon>Agaricales</taxon>
        <taxon>Agaricineae</taxon>
        <taxon>Galeropsidaceae</taxon>
        <taxon>Panaeolus</taxon>
    </lineage>
</organism>
<dbReference type="OrthoDB" id="10326410at2759"/>
<dbReference type="Proteomes" id="UP000284842">
    <property type="component" value="Unassembled WGS sequence"/>
</dbReference>
<protein>
    <recommendedName>
        <fullName evidence="1">F-box domain-containing protein</fullName>
    </recommendedName>
</protein>
<proteinExistence type="predicted"/>
<dbReference type="InterPro" id="IPR036047">
    <property type="entry name" value="F-box-like_dom_sf"/>
</dbReference>
<dbReference type="SUPFAM" id="SSF81383">
    <property type="entry name" value="F-box domain"/>
    <property type="match status" value="1"/>
</dbReference>
<sequence>MSSPLPLEIFPIVFEHADDDDLFNIAAVSRTFNNLAFQTYFLRHEETPRPSLQVIDLQSSLLPSSYLQALVSCLEFRGRNVDGLIYRYDPHRDWRVALCQVKLLTRLLNTLGQIKRLELTLLLPFSRTRGLGRANAELLKAVNEKQCVHLDVSGRFTIYYRSLFAKSERKHHPDFGEFLPLLWAKQCLRIQSQNDEGSPSSKLNHMVVRYFPLTFRQYYFDALRGSKDTLTALDFINIPSYATKDFSILLSDVTFPNLQTFCLTSCKRVHQAAIVSFLARHPGLTFLRYLLVDYSSNSKIVAPIPEILSSSFKKVMRLETSPQYILRLLPPLSQFPVLNKITIYTSVGSDIKLAKDLDTALASLQACRSDVDLTILSPCYENGLEQWVTRSLDIEDNTRPETHLHCVRSLTLEHQRAGFRDTMLELLPAWCALFPNLHKIHLKGFTKKPHYAIPLQAQRLARVRKELSRLCPSVHTFTVEPGYY</sequence>
<name>A0A409VDP6_9AGAR</name>
<dbReference type="InParanoid" id="A0A409VDP6"/>
<keyword evidence="3" id="KW-1185">Reference proteome</keyword>
<evidence type="ECO:0000313" key="2">
    <source>
        <dbReference type="EMBL" id="PPQ64185.1"/>
    </source>
</evidence>
<dbReference type="Gene3D" id="3.80.10.10">
    <property type="entry name" value="Ribonuclease Inhibitor"/>
    <property type="match status" value="1"/>
</dbReference>
<dbReference type="InterPro" id="IPR001810">
    <property type="entry name" value="F-box_dom"/>
</dbReference>
<dbReference type="InterPro" id="IPR032675">
    <property type="entry name" value="LRR_dom_sf"/>
</dbReference>
<evidence type="ECO:0000313" key="3">
    <source>
        <dbReference type="Proteomes" id="UP000284842"/>
    </source>
</evidence>
<feature type="domain" description="F-box" evidence="1">
    <location>
        <begin position="1"/>
        <end position="45"/>
    </location>
</feature>
<evidence type="ECO:0000259" key="1">
    <source>
        <dbReference type="PROSITE" id="PS50181"/>
    </source>
</evidence>
<dbReference type="EMBL" id="NHTK01006092">
    <property type="protein sequence ID" value="PPQ64185.1"/>
    <property type="molecule type" value="Genomic_DNA"/>
</dbReference>
<dbReference type="CDD" id="cd09917">
    <property type="entry name" value="F-box_SF"/>
    <property type="match status" value="1"/>
</dbReference>